<evidence type="ECO:0000313" key="7">
    <source>
        <dbReference type="Proteomes" id="UP000734218"/>
    </source>
</evidence>
<dbReference type="Proteomes" id="UP000734218">
    <property type="component" value="Unassembled WGS sequence"/>
</dbReference>
<evidence type="ECO:0000256" key="4">
    <source>
        <dbReference type="SAM" id="Phobius"/>
    </source>
</evidence>
<organism evidence="6 7">
    <name type="scientific">Sphingomonas jejuensis</name>
    <dbReference type="NCBI Taxonomy" id="904715"/>
    <lineage>
        <taxon>Bacteria</taxon>
        <taxon>Pseudomonadati</taxon>
        <taxon>Pseudomonadota</taxon>
        <taxon>Alphaproteobacteria</taxon>
        <taxon>Sphingomonadales</taxon>
        <taxon>Sphingomonadaceae</taxon>
        <taxon>Sphingomonas</taxon>
    </lineage>
</organism>
<feature type="transmembrane region" description="Helical" evidence="4">
    <location>
        <begin position="6"/>
        <end position="26"/>
    </location>
</feature>
<dbReference type="Gene3D" id="1.10.10.60">
    <property type="entry name" value="Homeodomain-like"/>
    <property type="match status" value="1"/>
</dbReference>
<evidence type="ECO:0000256" key="1">
    <source>
        <dbReference type="ARBA" id="ARBA00023015"/>
    </source>
</evidence>
<keyword evidence="4" id="KW-0812">Transmembrane</keyword>
<dbReference type="PROSITE" id="PS01124">
    <property type="entry name" value="HTH_ARAC_FAMILY_2"/>
    <property type="match status" value="1"/>
</dbReference>
<keyword evidence="7" id="KW-1185">Reference proteome</keyword>
<dbReference type="PANTHER" id="PTHR43280:SF2">
    <property type="entry name" value="HTH-TYPE TRANSCRIPTIONAL REGULATOR EXSA"/>
    <property type="match status" value="1"/>
</dbReference>
<gene>
    <name evidence="6" type="ORF">GGR88_001760</name>
</gene>
<dbReference type="InterPro" id="IPR020449">
    <property type="entry name" value="Tscrpt_reg_AraC-type_HTH"/>
</dbReference>
<feature type="transmembrane region" description="Helical" evidence="4">
    <location>
        <begin position="178"/>
        <end position="196"/>
    </location>
</feature>
<feature type="transmembrane region" description="Helical" evidence="4">
    <location>
        <begin position="98"/>
        <end position="121"/>
    </location>
</feature>
<evidence type="ECO:0000259" key="5">
    <source>
        <dbReference type="PROSITE" id="PS01124"/>
    </source>
</evidence>
<feature type="transmembrane region" description="Helical" evidence="4">
    <location>
        <begin position="38"/>
        <end position="60"/>
    </location>
</feature>
<accession>A0ABX0XLP0</accession>
<dbReference type="InterPro" id="IPR018062">
    <property type="entry name" value="HTH_AraC-typ_CS"/>
</dbReference>
<keyword evidence="3" id="KW-0804">Transcription</keyword>
<dbReference type="InterPro" id="IPR009057">
    <property type="entry name" value="Homeodomain-like_sf"/>
</dbReference>
<comment type="caution">
    <text evidence="6">The sequence shown here is derived from an EMBL/GenBank/DDBJ whole genome shotgun (WGS) entry which is preliminary data.</text>
</comment>
<feature type="domain" description="HTH araC/xylS-type" evidence="5">
    <location>
        <begin position="274"/>
        <end position="362"/>
    </location>
</feature>
<dbReference type="PROSITE" id="PS00041">
    <property type="entry name" value="HTH_ARAC_FAMILY_1"/>
    <property type="match status" value="1"/>
</dbReference>
<dbReference type="SMART" id="SM00342">
    <property type="entry name" value="HTH_ARAC"/>
    <property type="match status" value="1"/>
</dbReference>
<dbReference type="RefSeq" id="WP_209023224.1">
    <property type="nucleotide sequence ID" value="NZ_JAATJE010000001.1"/>
</dbReference>
<keyword evidence="4" id="KW-0472">Membrane</keyword>
<sequence length="383" mass="41460">MELFFGWRSAVLLCAALVTLPIVVALPQVSVNRSANRTLALLLLVLVGVQTPWAIGFAGFYDRWPWLTFLPVALPLLTPPLAFFYAHALTHGGWPRRAWLALVPGLFHLAVMVAAFCLPLPAKRLAADRIGPWIGAAVAVGLVIGFAAALALLARTFRDYSRWLAGQRSDDARFATRWLGRAIAALGLLFVLWAGFELVDLVRPLGYEGLMPLYCGIAAVTVFFAVEGWRHAALVWPVMPAEMPAMPTAPTGHDWPALGARWQAELRAAGAFRENDLTLARAARLVATNTNYLSRACNDGLGISFSTLINRMRAEAVADAMVDGSAASLLDLALDAGFASKASFNRAFAERFGASPSAFRRRLTSRKAEPFRQSEAIEASVSG</sequence>
<evidence type="ECO:0000256" key="3">
    <source>
        <dbReference type="ARBA" id="ARBA00023163"/>
    </source>
</evidence>
<feature type="transmembrane region" description="Helical" evidence="4">
    <location>
        <begin position="133"/>
        <end position="157"/>
    </location>
</feature>
<name>A0ABX0XLP0_9SPHN</name>
<proteinExistence type="predicted"/>
<feature type="transmembrane region" description="Helical" evidence="4">
    <location>
        <begin position="211"/>
        <end position="229"/>
    </location>
</feature>
<keyword evidence="4" id="KW-1133">Transmembrane helix</keyword>
<dbReference type="PANTHER" id="PTHR43280">
    <property type="entry name" value="ARAC-FAMILY TRANSCRIPTIONAL REGULATOR"/>
    <property type="match status" value="1"/>
</dbReference>
<feature type="transmembrane region" description="Helical" evidence="4">
    <location>
        <begin position="66"/>
        <end position="86"/>
    </location>
</feature>
<dbReference type="Pfam" id="PF12833">
    <property type="entry name" value="HTH_18"/>
    <property type="match status" value="1"/>
</dbReference>
<dbReference type="SUPFAM" id="SSF46689">
    <property type="entry name" value="Homeodomain-like"/>
    <property type="match status" value="1"/>
</dbReference>
<dbReference type="PRINTS" id="PR00032">
    <property type="entry name" value="HTHARAC"/>
</dbReference>
<dbReference type="EMBL" id="JAATJE010000001">
    <property type="protein sequence ID" value="NJC34286.1"/>
    <property type="molecule type" value="Genomic_DNA"/>
</dbReference>
<reference evidence="6 7" key="1">
    <citation type="submission" date="2020-03" db="EMBL/GenBank/DDBJ databases">
        <title>Genomic Encyclopedia of Type Strains, Phase IV (KMG-IV): sequencing the most valuable type-strain genomes for metagenomic binning, comparative biology and taxonomic classification.</title>
        <authorList>
            <person name="Goeker M."/>
        </authorList>
    </citation>
    <scope>NUCLEOTIDE SEQUENCE [LARGE SCALE GENOMIC DNA]</scope>
    <source>
        <strain evidence="6 7">DSM 27651</strain>
    </source>
</reference>
<evidence type="ECO:0000256" key="2">
    <source>
        <dbReference type="ARBA" id="ARBA00023125"/>
    </source>
</evidence>
<evidence type="ECO:0000313" key="6">
    <source>
        <dbReference type="EMBL" id="NJC34286.1"/>
    </source>
</evidence>
<dbReference type="InterPro" id="IPR018060">
    <property type="entry name" value="HTH_AraC"/>
</dbReference>
<protein>
    <submittedName>
        <fullName evidence="6">AraC-like DNA-binding protein</fullName>
    </submittedName>
</protein>
<keyword evidence="2" id="KW-0238">DNA-binding</keyword>
<keyword evidence="1" id="KW-0805">Transcription regulation</keyword>